<feature type="compositionally biased region" description="Basic residues" evidence="5">
    <location>
        <begin position="533"/>
        <end position="547"/>
    </location>
</feature>
<evidence type="ECO:0000256" key="3">
    <source>
        <dbReference type="ARBA" id="ARBA00022553"/>
    </source>
</evidence>
<accession>A0A8S9XJT8</accession>
<feature type="region of interest" description="Disordered" evidence="5">
    <location>
        <begin position="381"/>
        <end position="495"/>
    </location>
</feature>
<dbReference type="AlphaFoldDB" id="A0A8S9XJT8"/>
<evidence type="ECO:0008006" key="8">
    <source>
        <dbReference type="Google" id="ProtNLM"/>
    </source>
</evidence>
<dbReference type="OrthoDB" id="277439at2759"/>
<reference evidence="6" key="1">
    <citation type="journal article" date="2021" name="Mol. Ecol. Resour.">
        <title>Apolygus lucorum genome provides insights into omnivorousness and mesophyll feeding.</title>
        <authorList>
            <person name="Liu Y."/>
            <person name="Liu H."/>
            <person name="Wang H."/>
            <person name="Huang T."/>
            <person name="Liu B."/>
            <person name="Yang B."/>
            <person name="Yin L."/>
            <person name="Li B."/>
            <person name="Zhang Y."/>
            <person name="Zhang S."/>
            <person name="Jiang F."/>
            <person name="Zhang X."/>
            <person name="Ren Y."/>
            <person name="Wang B."/>
            <person name="Wang S."/>
            <person name="Lu Y."/>
            <person name="Wu K."/>
            <person name="Fan W."/>
            <person name="Wang G."/>
        </authorList>
    </citation>
    <scope>NUCLEOTIDE SEQUENCE</scope>
    <source>
        <strain evidence="6">12Hb</strain>
    </source>
</reference>
<evidence type="ECO:0000256" key="5">
    <source>
        <dbReference type="SAM" id="MobiDB-lite"/>
    </source>
</evidence>
<organism evidence="6 7">
    <name type="scientific">Apolygus lucorum</name>
    <name type="common">Small green plant bug</name>
    <name type="synonym">Lygocoris lucorum</name>
    <dbReference type="NCBI Taxonomy" id="248454"/>
    <lineage>
        <taxon>Eukaryota</taxon>
        <taxon>Metazoa</taxon>
        <taxon>Ecdysozoa</taxon>
        <taxon>Arthropoda</taxon>
        <taxon>Hexapoda</taxon>
        <taxon>Insecta</taxon>
        <taxon>Pterygota</taxon>
        <taxon>Neoptera</taxon>
        <taxon>Paraneoptera</taxon>
        <taxon>Hemiptera</taxon>
        <taxon>Heteroptera</taxon>
        <taxon>Panheteroptera</taxon>
        <taxon>Cimicomorpha</taxon>
        <taxon>Miridae</taxon>
        <taxon>Mirini</taxon>
        <taxon>Apolygus</taxon>
    </lineage>
</organism>
<proteinExistence type="inferred from homology"/>
<feature type="compositionally biased region" description="Acidic residues" evidence="5">
    <location>
        <begin position="693"/>
        <end position="707"/>
    </location>
</feature>
<dbReference type="GO" id="GO:0006364">
    <property type="term" value="P:rRNA processing"/>
    <property type="evidence" value="ECO:0007669"/>
    <property type="project" value="InterPro"/>
</dbReference>
<feature type="compositionally biased region" description="Acidic residues" evidence="5">
    <location>
        <begin position="21"/>
        <end position="35"/>
    </location>
</feature>
<feature type="compositionally biased region" description="Basic and acidic residues" evidence="5">
    <location>
        <begin position="382"/>
        <end position="397"/>
    </location>
</feature>
<sequence>MYNHNKQSSQQQSLVMAASELVEDEREEEKEDDIDDYSHKKLLNAVSQIYRKQRIAAPKRNEPFQQISEFNLTKSDKKRRVGPKDLLKDLNKKTTHHQIAKKIHNIQSKAKPLPKPLERHEAEKLTRQAGFNTVKEELWKWEALIQKNRAADQLVFPLKDETVKFERDADFLSTFTKPSELELKMAEALKKSLLCLEGKPEEEPDVKMSLQELFARRNMVAKMRARESYRIAKAVRQNKIKSKKYHRVLKREKIKKELKEFELLQKTDPEAALAKLERVEKARAEERISLRHKNTGKWARGLAVRAKYDAEARSQLAENLRKSREITDQLKSSMATDSEDEDDEDLEVNEADKSGENPWVTDNEVTSFVSGYRKFWEGQNKLSEEGEQKTAKSKNEVSNDSAAMRINSAGEQRSEVNSEDENLNEGNELKRLEDESNDEESTEKSAKLLASNDDVVEEPGRTEISISSIPEDDVLVSTPRNKTDKKKTNSPLKSLTKRVDIIGTWSIEEINGEDDGGNSDVQVSEKDNDSSSGKKRKKTRRRNRKSSKKSEVQSGALPEGFVEKPFADKKRKLDNMFEQVEMAIDEAVPKKIAEIKKIINPDVKKPVFDAERVPGKKSHHTDLSFKNAKTPQVDESLIEAGDAHGLSSGLNDIHKLLDRLNSSASSKEAKLPDIDPQKFIPVKRQKLDTSIPDFEEGGDSESDEEAEEQHLNLMEAFADDDIADEFRKEKEKEEEDFKEKEIDLSLPGWGSWGGSGITPGKNRRKKVVKFPKIPRKDANKNFVIINEEPTAKFTKLMVSDLPPQFKDVAAYEASIRAPIGDTWVTQSAHISLTAPEVITKMGAIIEPLDGSVLLKKEEEEKEKPLKVNGPLGKSSKRRAGAKNSGGKSKNGSTVKGDKK</sequence>
<feature type="non-terminal residue" evidence="6">
    <location>
        <position position="1"/>
    </location>
</feature>
<protein>
    <recommendedName>
        <fullName evidence="8">U3 small nucleolar RNA-associated protein 14 homolog A</fullName>
    </recommendedName>
</protein>
<feature type="compositionally biased region" description="Polar residues" evidence="5">
    <location>
        <begin position="1"/>
        <end position="14"/>
    </location>
</feature>
<evidence type="ECO:0000256" key="4">
    <source>
        <dbReference type="ARBA" id="ARBA00023242"/>
    </source>
</evidence>
<feature type="compositionally biased region" description="Acidic residues" evidence="5">
    <location>
        <begin position="337"/>
        <end position="349"/>
    </location>
</feature>
<dbReference type="EMBL" id="WIXP02000007">
    <property type="protein sequence ID" value="KAF6208541.1"/>
    <property type="molecule type" value="Genomic_DNA"/>
</dbReference>
<feature type="compositionally biased region" description="Basic and acidic residues" evidence="5">
    <location>
        <begin position="856"/>
        <end position="865"/>
    </location>
</feature>
<dbReference type="PANTHER" id="PTHR14150:SF12">
    <property type="entry name" value="U3 SMALL NUCLEOLAR RNA-ASSOCIATED PROTEIN 14 HOMOLOG A"/>
    <property type="match status" value="1"/>
</dbReference>
<feature type="compositionally biased region" description="Low complexity" evidence="5">
    <location>
        <begin position="881"/>
        <end position="892"/>
    </location>
</feature>
<dbReference type="InterPro" id="IPR006709">
    <property type="entry name" value="SSU_processome_Utp14"/>
</dbReference>
<keyword evidence="3" id="KW-0597">Phosphoprotein</keyword>
<evidence type="ECO:0000313" key="6">
    <source>
        <dbReference type="EMBL" id="KAF6208541.1"/>
    </source>
</evidence>
<feature type="region of interest" description="Disordered" evidence="5">
    <location>
        <begin position="327"/>
        <end position="364"/>
    </location>
</feature>
<evidence type="ECO:0000313" key="7">
    <source>
        <dbReference type="Proteomes" id="UP000466442"/>
    </source>
</evidence>
<dbReference type="GO" id="GO:0032040">
    <property type="term" value="C:small-subunit processome"/>
    <property type="evidence" value="ECO:0007669"/>
    <property type="project" value="InterPro"/>
</dbReference>
<keyword evidence="4" id="KW-0539">Nucleus</keyword>
<gene>
    <name evidence="6" type="ORF">GE061_016999</name>
</gene>
<feature type="region of interest" description="Disordered" evidence="5">
    <location>
        <begin position="687"/>
        <end position="708"/>
    </location>
</feature>
<evidence type="ECO:0000256" key="2">
    <source>
        <dbReference type="ARBA" id="ARBA00007774"/>
    </source>
</evidence>
<comment type="caution">
    <text evidence="6">The sequence shown here is derived from an EMBL/GenBank/DDBJ whole genome shotgun (WGS) entry which is preliminary data.</text>
</comment>
<dbReference type="Proteomes" id="UP000466442">
    <property type="component" value="Unassembled WGS sequence"/>
</dbReference>
<dbReference type="Pfam" id="PF04615">
    <property type="entry name" value="Utp14"/>
    <property type="match status" value="1"/>
</dbReference>
<feature type="region of interest" description="Disordered" evidence="5">
    <location>
        <begin position="856"/>
        <end position="899"/>
    </location>
</feature>
<feature type="region of interest" description="Disordered" evidence="5">
    <location>
        <begin position="507"/>
        <end position="565"/>
    </location>
</feature>
<keyword evidence="7" id="KW-1185">Reference proteome</keyword>
<name>A0A8S9XJT8_APOLU</name>
<comment type="subcellular location">
    <subcellularLocation>
        <location evidence="1">Nucleus</location>
        <location evidence="1">Nucleolus</location>
    </subcellularLocation>
</comment>
<evidence type="ECO:0000256" key="1">
    <source>
        <dbReference type="ARBA" id="ARBA00004604"/>
    </source>
</evidence>
<feature type="region of interest" description="Disordered" evidence="5">
    <location>
        <begin position="1"/>
        <end position="36"/>
    </location>
</feature>
<dbReference type="PANTHER" id="PTHR14150">
    <property type="entry name" value="U3 SMALL NUCLEOLAR RNA-ASSOCIATED PROTEIN 14"/>
    <property type="match status" value="1"/>
</dbReference>
<comment type="similarity">
    <text evidence="2">Belongs to the UTP14 family.</text>
</comment>